<dbReference type="RefSeq" id="WP_310026903.1">
    <property type="nucleotide sequence ID" value="NZ_JAVDVI010000010.1"/>
</dbReference>
<name>A0ABU1TQW9_9FLAO</name>
<proteinExistence type="predicted"/>
<dbReference type="InterPro" id="IPR014807">
    <property type="entry name" value="Coa1"/>
</dbReference>
<gene>
    <name evidence="1" type="ORF">J2X31_002379</name>
</gene>
<evidence type="ECO:0008006" key="3">
    <source>
        <dbReference type="Google" id="ProtNLM"/>
    </source>
</evidence>
<comment type="caution">
    <text evidence="1">The sequence shown here is derived from an EMBL/GenBank/DDBJ whole genome shotgun (WGS) entry which is preliminary data.</text>
</comment>
<evidence type="ECO:0000313" key="1">
    <source>
        <dbReference type="EMBL" id="MDR6968356.1"/>
    </source>
</evidence>
<organism evidence="1 2">
    <name type="scientific">Flavobacterium arsenatis</name>
    <dbReference type="NCBI Taxonomy" id="1484332"/>
    <lineage>
        <taxon>Bacteria</taxon>
        <taxon>Pseudomonadati</taxon>
        <taxon>Bacteroidota</taxon>
        <taxon>Flavobacteriia</taxon>
        <taxon>Flavobacteriales</taxon>
        <taxon>Flavobacteriaceae</taxon>
        <taxon>Flavobacterium</taxon>
    </lineage>
</organism>
<keyword evidence="2" id="KW-1185">Reference proteome</keyword>
<accession>A0ABU1TQW9</accession>
<dbReference type="EMBL" id="JAVDVI010000010">
    <property type="protein sequence ID" value="MDR6968356.1"/>
    <property type="molecule type" value="Genomic_DNA"/>
</dbReference>
<reference evidence="1 2" key="1">
    <citation type="submission" date="2023-07" db="EMBL/GenBank/DDBJ databases">
        <title>Sorghum-associated microbial communities from plants grown in Nebraska, USA.</title>
        <authorList>
            <person name="Schachtman D."/>
        </authorList>
    </citation>
    <scope>NUCLEOTIDE SEQUENCE [LARGE SCALE GENOMIC DNA]</scope>
    <source>
        <strain evidence="1 2">3773</strain>
    </source>
</reference>
<dbReference type="Pfam" id="PF08695">
    <property type="entry name" value="Coa1"/>
    <property type="match status" value="1"/>
</dbReference>
<sequence length="141" mass="16059">MNELIREKNWGKRNWKWLVPITALLILIIAFLSLTSGLTSFAQAYTEPSLYENALEKARQNKRVIQVLGNLQPVDKLTIIEGNVVYAEDNNAVDLTFRVTGTKGKGKMDVTAVKDNGNWKYELIKIRIKNPEEEIVVVEKN</sequence>
<evidence type="ECO:0000313" key="2">
    <source>
        <dbReference type="Proteomes" id="UP001255185"/>
    </source>
</evidence>
<dbReference type="Proteomes" id="UP001255185">
    <property type="component" value="Unassembled WGS sequence"/>
</dbReference>
<protein>
    <recommendedName>
        <fullName evidence="3">Cytochrome oxidase complex assembly protein 1</fullName>
    </recommendedName>
</protein>